<evidence type="ECO:0008006" key="3">
    <source>
        <dbReference type="Google" id="ProtNLM"/>
    </source>
</evidence>
<accession>J5R9N6</accession>
<dbReference type="GeneID" id="25990917"/>
<dbReference type="EMBL" id="ALBS01000057">
    <property type="protein sequence ID" value="EJT51433.1"/>
    <property type="molecule type" value="Genomic_DNA"/>
</dbReference>
<evidence type="ECO:0000313" key="2">
    <source>
        <dbReference type="Proteomes" id="UP000002748"/>
    </source>
</evidence>
<dbReference type="HOGENOM" id="CLU_1023731_0_0_1"/>
<organism evidence="1 2">
    <name type="scientific">Trichosporon asahii var. asahii (strain ATCC 90039 / CBS 2479 / JCM 2466 / KCTC 7840 / NBRC 103889/ NCYC 2677 / UAMH 7654)</name>
    <name type="common">Yeast</name>
    <dbReference type="NCBI Taxonomy" id="1186058"/>
    <lineage>
        <taxon>Eukaryota</taxon>
        <taxon>Fungi</taxon>
        <taxon>Dikarya</taxon>
        <taxon>Basidiomycota</taxon>
        <taxon>Agaricomycotina</taxon>
        <taxon>Tremellomycetes</taxon>
        <taxon>Trichosporonales</taxon>
        <taxon>Trichosporonaceae</taxon>
        <taxon>Trichosporon</taxon>
    </lineage>
</organism>
<sequence length="296" mass="34615">MITINHSYYPHVVDLILDHAPPASLLAMAKTCRNWTRCSLNRFYHVKNPRVIKAHIVRHVSIDNPLLGRISLSKGELVLLKGCKVLDITSRERRWRPWYLPNLETVRYHEGLAELPRTHARQAVFQNHLPPFSRFLYKIKQTKQIVIYISKECGRLYWHKRALAHFPSAEQLVFIFDDDNDNSKLAPSEGTSSPANRLDMDYDFLETVKHVVVAAVQKKIRVMLVGTERWNVETFNVLKLGVERVYKHSDDNLDFYRRISLSTLGVYREFVGEEQWAVMTDWKGTLSPKRLKHLKK</sequence>
<dbReference type="KEGG" id="tasa:A1Q1_07405"/>
<dbReference type="RefSeq" id="XP_014183116.1">
    <property type="nucleotide sequence ID" value="XM_014327641.1"/>
</dbReference>
<reference evidence="1 2" key="1">
    <citation type="journal article" date="2012" name="Eukaryot. Cell">
        <title>Draft genome sequence of CBS 2479, the standard type strain of Trichosporon asahii.</title>
        <authorList>
            <person name="Yang R.Y."/>
            <person name="Li H.T."/>
            <person name="Zhu H."/>
            <person name="Zhou G.P."/>
            <person name="Wang M."/>
            <person name="Wang L."/>
        </authorList>
    </citation>
    <scope>NUCLEOTIDE SEQUENCE [LARGE SCALE GENOMIC DNA]</scope>
    <source>
        <strain evidence="2">ATCC 90039 / CBS 2479 / JCM 2466 / KCTC 7840 / NCYC 2677 / UAMH 7654</strain>
    </source>
</reference>
<dbReference type="AlphaFoldDB" id="J5R9N6"/>
<dbReference type="Proteomes" id="UP000002748">
    <property type="component" value="Unassembled WGS sequence"/>
</dbReference>
<name>J5R9N6_TRIAS</name>
<gene>
    <name evidence="1" type="ORF">A1Q1_07405</name>
</gene>
<proteinExistence type="predicted"/>
<dbReference type="VEuPathDB" id="FungiDB:A1Q1_07405"/>
<evidence type="ECO:0000313" key="1">
    <source>
        <dbReference type="EMBL" id="EJT51433.1"/>
    </source>
</evidence>
<comment type="caution">
    <text evidence="1">The sequence shown here is derived from an EMBL/GenBank/DDBJ whole genome shotgun (WGS) entry which is preliminary data.</text>
</comment>
<protein>
    <recommendedName>
        <fullName evidence="3">F-box domain-containing protein</fullName>
    </recommendedName>
</protein>